<evidence type="ECO:0000256" key="1">
    <source>
        <dbReference type="SAM" id="Phobius"/>
    </source>
</evidence>
<dbReference type="PROSITE" id="PS51257">
    <property type="entry name" value="PROKAR_LIPOPROTEIN"/>
    <property type="match status" value="1"/>
</dbReference>
<sequence length="148" mass="16214">MRNNKCGNELGMSLIELLIALAMIVTVAACIPLLMNVITTAGKEGKGTAIEETEMFYHDIGTEIRAAKEVSVLQGKLVVKVKTDDTAVFSLYQDKIRKQVNGTGHEIWLQNVSSFKPVMTAGVLSLQITDKNGMKKERSYRMLPSAAP</sequence>
<evidence type="ECO:0000313" key="3">
    <source>
        <dbReference type="Proteomes" id="UP001596549"/>
    </source>
</evidence>
<keyword evidence="1" id="KW-0812">Transmembrane</keyword>
<feature type="transmembrane region" description="Helical" evidence="1">
    <location>
        <begin position="12"/>
        <end position="35"/>
    </location>
</feature>
<organism evidence="2 3">
    <name type="scientific">Fictibacillus iocasae</name>
    <dbReference type="NCBI Taxonomy" id="2715437"/>
    <lineage>
        <taxon>Bacteria</taxon>
        <taxon>Bacillati</taxon>
        <taxon>Bacillota</taxon>
        <taxon>Bacilli</taxon>
        <taxon>Bacillales</taxon>
        <taxon>Fictibacillaceae</taxon>
        <taxon>Fictibacillus</taxon>
    </lineage>
</organism>
<evidence type="ECO:0000313" key="2">
    <source>
        <dbReference type="EMBL" id="MFC7370417.1"/>
    </source>
</evidence>
<gene>
    <name evidence="2" type="primary">comGF</name>
    <name evidence="2" type="ORF">ACFQPF_01860</name>
</gene>
<protein>
    <submittedName>
        <fullName evidence="2">Competence type IV pilus minor pilin ComGF</fullName>
    </submittedName>
</protein>
<dbReference type="Pfam" id="PF15980">
    <property type="entry name" value="ComGF"/>
    <property type="match status" value="1"/>
</dbReference>
<comment type="caution">
    <text evidence="2">The sequence shown here is derived from an EMBL/GenBank/DDBJ whole genome shotgun (WGS) entry which is preliminary data.</text>
</comment>
<proteinExistence type="predicted"/>
<keyword evidence="3" id="KW-1185">Reference proteome</keyword>
<dbReference type="NCBIfam" id="NF041002">
    <property type="entry name" value="pilin_ComGF"/>
    <property type="match status" value="1"/>
</dbReference>
<name>A0ABW2NM98_9BACL</name>
<accession>A0ABW2NM98</accession>
<keyword evidence="1" id="KW-1133">Transmembrane helix</keyword>
<dbReference type="EMBL" id="JBHTCP010000003">
    <property type="protein sequence ID" value="MFC7370417.1"/>
    <property type="molecule type" value="Genomic_DNA"/>
</dbReference>
<dbReference type="InterPro" id="IPR016977">
    <property type="entry name" value="ComGF"/>
</dbReference>
<dbReference type="Proteomes" id="UP001596549">
    <property type="component" value="Unassembled WGS sequence"/>
</dbReference>
<dbReference type="RefSeq" id="WP_379745669.1">
    <property type="nucleotide sequence ID" value="NZ_JBHTCP010000003.1"/>
</dbReference>
<keyword evidence="1" id="KW-0472">Membrane</keyword>
<reference evidence="3" key="1">
    <citation type="journal article" date="2019" name="Int. J. Syst. Evol. Microbiol.">
        <title>The Global Catalogue of Microorganisms (GCM) 10K type strain sequencing project: providing services to taxonomists for standard genome sequencing and annotation.</title>
        <authorList>
            <consortium name="The Broad Institute Genomics Platform"/>
            <consortium name="The Broad Institute Genome Sequencing Center for Infectious Disease"/>
            <person name="Wu L."/>
            <person name="Ma J."/>
        </authorList>
    </citation>
    <scope>NUCLEOTIDE SEQUENCE [LARGE SCALE GENOMIC DNA]</scope>
    <source>
        <strain evidence="3">NBRC 106396</strain>
    </source>
</reference>